<dbReference type="InterPro" id="IPR008499">
    <property type="entry name" value="Leg1"/>
</dbReference>
<proteinExistence type="inferred from homology"/>
<dbReference type="Proteomes" id="UP000654075">
    <property type="component" value="Unassembled WGS sequence"/>
</dbReference>
<accession>A0A813EZ43</accession>
<dbReference type="Pfam" id="PF05612">
    <property type="entry name" value="Leg1"/>
    <property type="match status" value="1"/>
</dbReference>
<comment type="caution">
    <text evidence="6">The sequence shown here is derived from an EMBL/GenBank/DDBJ whole genome shotgun (WGS) entry which is preliminary data.</text>
</comment>
<evidence type="ECO:0000313" key="6">
    <source>
        <dbReference type="EMBL" id="CAE8607110.1"/>
    </source>
</evidence>
<name>A0A813EZ43_POLGL</name>
<reference evidence="6" key="1">
    <citation type="submission" date="2021-02" db="EMBL/GenBank/DDBJ databases">
        <authorList>
            <person name="Dougan E. K."/>
            <person name="Rhodes N."/>
            <person name="Thang M."/>
            <person name="Chan C."/>
        </authorList>
    </citation>
    <scope>NUCLEOTIDE SEQUENCE</scope>
</reference>
<dbReference type="PANTHER" id="PTHR18820">
    <property type="entry name" value="LEG1"/>
    <property type="match status" value="1"/>
</dbReference>
<organism evidence="6 7">
    <name type="scientific">Polarella glacialis</name>
    <name type="common">Dinoflagellate</name>
    <dbReference type="NCBI Taxonomy" id="89957"/>
    <lineage>
        <taxon>Eukaryota</taxon>
        <taxon>Sar</taxon>
        <taxon>Alveolata</taxon>
        <taxon>Dinophyceae</taxon>
        <taxon>Suessiales</taxon>
        <taxon>Suessiaceae</taxon>
        <taxon>Polarella</taxon>
    </lineage>
</organism>
<keyword evidence="5" id="KW-0325">Glycoprotein</keyword>
<sequence>MPTYIVNGQRIVAESPQAAYSGVPRVTQMPAVHSAVPATSSAAPAVPLSGYIYAAPPLASGARPATPAAPAVRMGALVAKVLTAKATTSAPSKMVAWADWRAGGWALTEKKFAATPLAAYWETIDNRPLAADDFFGRQAIYARIMGEKRLAPLFTRSDGLLLHGLPSAHFLWGYAVQLDWQWRSGRLGCEVGDSSIAPESWWGRMNYTLCALPYVAAADAGLLELASEFVASGGAEEASRPEFAEVRALWAELWRNLLRRSAGAGVAPLTDRERDTLQFEVWKAHTATLNSSTPLYSAELALLPVAEQSFGAGWARFVEVLAAIHMRTDLDFIARMGVGYLPPHVLGTAGQGDDNTVRGGDTCSPEEVARIEETVQITQQTNNLGNSAFSLMLSFWQRIGRNFQCRVAAPAVIQSLSKPEAKGGAAAQLLWWFLWPGEADKALL</sequence>
<evidence type="ECO:0000313" key="7">
    <source>
        <dbReference type="Proteomes" id="UP000654075"/>
    </source>
</evidence>
<dbReference type="EMBL" id="CAJNNV010020573">
    <property type="protein sequence ID" value="CAE8607110.1"/>
    <property type="molecule type" value="Genomic_DNA"/>
</dbReference>
<keyword evidence="4" id="KW-0732">Signal</keyword>
<keyword evidence="7" id="KW-1185">Reference proteome</keyword>
<evidence type="ECO:0000256" key="1">
    <source>
        <dbReference type="ARBA" id="ARBA00004613"/>
    </source>
</evidence>
<evidence type="ECO:0000256" key="5">
    <source>
        <dbReference type="ARBA" id="ARBA00023180"/>
    </source>
</evidence>
<dbReference type="OrthoDB" id="17046at2759"/>
<dbReference type="GO" id="GO:0005615">
    <property type="term" value="C:extracellular space"/>
    <property type="evidence" value="ECO:0007669"/>
    <property type="project" value="TreeGrafter"/>
</dbReference>
<dbReference type="AlphaFoldDB" id="A0A813EZ43"/>
<evidence type="ECO:0000256" key="2">
    <source>
        <dbReference type="ARBA" id="ARBA00009122"/>
    </source>
</evidence>
<comment type="similarity">
    <text evidence="2">Belongs to the LEG1 family.</text>
</comment>
<dbReference type="PANTHER" id="PTHR18820:SF1">
    <property type="entry name" value="PROTEIN LEG1 HOMOLOG"/>
    <property type="match status" value="1"/>
</dbReference>
<evidence type="ECO:0000256" key="4">
    <source>
        <dbReference type="ARBA" id="ARBA00022729"/>
    </source>
</evidence>
<protein>
    <submittedName>
        <fullName evidence="6">Uncharacterized protein</fullName>
    </submittedName>
</protein>
<evidence type="ECO:0000256" key="3">
    <source>
        <dbReference type="ARBA" id="ARBA00022525"/>
    </source>
</evidence>
<comment type="subcellular location">
    <subcellularLocation>
        <location evidence="1">Secreted</location>
    </subcellularLocation>
</comment>
<keyword evidence="3" id="KW-0964">Secreted</keyword>
<gene>
    <name evidence="6" type="ORF">PGLA1383_LOCUS25054</name>
</gene>